<keyword evidence="2" id="KW-0808">Transferase</keyword>
<dbReference type="CAZy" id="GT2">
    <property type="family name" value="Glycosyltransferase Family 2"/>
</dbReference>
<gene>
    <name evidence="2" type="ordered locus">A2cp1_4135</name>
</gene>
<organism evidence="2 3">
    <name type="scientific">Anaeromyxobacter dehalogenans (strain ATCC BAA-258 / DSM 21875 / 2CP-1)</name>
    <dbReference type="NCBI Taxonomy" id="455488"/>
    <lineage>
        <taxon>Bacteria</taxon>
        <taxon>Pseudomonadati</taxon>
        <taxon>Myxococcota</taxon>
        <taxon>Myxococcia</taxon>
        <taxon>Myxococcales</taxon>
        <taxon>Cystobacterineae</taxon>
        <taxon>Anaeromyxobacteraceae</taxon>
        <taxon>Anaeromyxobacter</taxon>
    </lineage>
</organism>
<dbReference type="GO" id="GO:0016740">
    <property type="term" value="F:transferase activity"/>
    <property type="evidence" value="ECO:0007669"/>
    <property type="project" value="UniProtKB-KW"/>
</dbReference>
<dbReference type="AlphaFoldDB" id="B8J9R4"/>
<evidence type="ECO:0000259" key="1">
    <source>
        <dbReference type="Pfam" id="PF00535"/>
    </source>
</evidence>
<proteinExistence type="predicted"/>
<feature type="domain" description="Glycosyltransferase 2-like" evidence="1">
    <location>
        <begin position="11"/>
        <end position="100"/>
    </location>
</feature>
<evidence type="ECO:0000313" key="3">
    <source>
        <dbReference type="Proteomes" id="UP000007089"/>
    </source>
</evidence>
<dbReference type="Gene3D" id="3.90.550.10">
    <property type="entry name" value="Spore Coat Polysaccharide Biosynthesis Protein SpsA, Chain A"/>
    <property type="match status" value="1"/>
</dbReference>
<dbReference type="Proteomes" id="UP000007089">
    <property type="component" value="Chromosome"/>
</dbReference>
<dbReference type="InterPro" id="IPR001173">
    <property type="entry name" value="Glyco_trans_2-like"/>
</dbReference>
<keyword evidence="3" id="KW-1185">Reference proteome</keyword>
<dbReference type="EMBL" id="CP001359">
    <property type="protein sequence ID" value="ACL67452.1"/>
    <property type="molecule type" value="Genomic_DNA"/>
</dbReference>
<dbReference type="Pfam" id="PF00535">
    <property type="entry name" value="Glycos_transf_2"/>
    <property type="match status" value="1"/>
</dbReference>
<sequence length="271" mass="30206">MRLGGFVIHGNSADTLDRCLAGIAAVADACVAVDSRSTDGSADLARARGFRRVDLAWRGYGAARAAAVEALEGCTHVFFLDSDEWLEPEAIAAIRAWKATGGGTVPYHGLVRRDWADLDGHRFLFRTEHHVRLIRREAARWDATMIVHEALPPAPTVQLPIHVEHRFATSVEAMRSKVDRYALLWALRYRAEGARRKTPAVQKWVHAVRHAAFKGAIARGGADGWRLAEAVGHYHGRKYALLRELDRGAYPELVRAYAEGRLEDLYRMLPV</sequence>
<name>B8J9R4_ANAD2</name>
<dbReference type="RefSeq" id="WP_015935171.1">
    <property type="nucleotide sequence ID" value="NC_011891.1"/>
</dbReference>
<evidence type="ECO:0000313" key="2">
    <source>
        <dbReference type="EMBL" id="ACL67452.1"/>
    </source>
</evidence>
<dbReference type="SUPFAM" id="SSF53448">
    <property type="entry name" value="Nucleotide-diphospho-sugar transferases"/>
    <property type="match status" value="1"/>
</dbReference>
<accession>B8J9R4</accession>
<protein>
    <submittedName>
        <fullName evidence="2">Glycosyl transferase family 2</fullName>
    </submittedName>
</protein>
<dbReference type="KEGG" id="acp:A2cp1_4135"/>
<reference evidence="2" key="1">
    <citation type="submission" date="2009-01" db="EMBL/GenBank/DDBJ databases">
        <title>Complete sequence of Anaeromyxobacter dehalogenans 2CP-1.</title>
        <authorList>
            <consortium name="US DOE Joint Genome Institute"/>
            <person name="Lucas S."/>
            <person name="Copeland A."/>
            <person name="Lapidus A."/>
            <person name="Glavina del Rio T."/>
            <person name="Dalin E."/>
            <person name="Tice H."/>
            <person name="Bruce D."/>
            <person name="Goodwin L."/>
            <person name="Pitluck S."/>
            <person name="Saunders E."/>
            <person name="Brettin T."/>
            <person name="Detter J.C."/>
            <person name="Han C."/>
            <person name="Larimer F."/>
            <person name="Land M."/>
            <person name="Hauser L."/>
            <person name="Kyrpides N."/>
            <person name="Ovchinnikova G."/>
            <person name="Beliaev A.S."/>
            <person name="Richardson P."/>
        </authorList>
    </citation>
    <scope>NUCLEOTIDE SEQUENCE</scope>
    <source>
        <strain evidence="2">2CP-1</strain>
    </source>
</reference>
<dbReference type="InterPro" id="IPR029044">
    <property type="entry name" value="Nucleotide-diphossugar_trans"/>
</dbReference>
<dbReference type="HOGENOM" id="CLU_1014997_0_0_7"/>